<dbReference type="Gene3D" id="3.40.50.300">
    <property type="entry name" value="P-loop containing nucleotide triphosphate hydrolases"/>
    <property type="match status" value="2"/>
</dbReference>
<dbReference type="InterPro" id="IPR006935">
    <property type="entry name" value="Helicase/UvrB_N"/>
</dbReference>
<evidence type="ECO:0000259" key="1">
    <source>
        <dbReference type="Pfam" id="PF04851"/>
    </source>
</evidence>
<dbReference type="GO" id="GO:0004519">
    <property type="term" value="F:endonuclease activity"/>
    <property type="evidence" value="ECO:0007669"/>
    <property type="project" value="UniProtKB-KW"/>
</dbReference>
<evidence type="ECO:0000313" key="3">
    <source>
        <dbReference type="Proteomes" id="UP000030428"/>
    </source>
</evidence>
<dbReference type="EMBL" id="JSZA02000003">
    <property type="protein sequence ID" value="TGO03712.1"/>
    <property type="molecule type" value="Genomic_DNA"/>
</dbReference>
<dbReference type="SUPFAM" id="SSF52540">
    <property type="entry name" value="P-loop containing nucleoside triphosphate hydrolases"/>
    <property type="match status" value="1"/>
</dbReference>
<feature type="domain" description="Helicase/UvrB N-terminal" evidence="1">
    <location>
        <begin position="94"/>
        <end position="334"/>
    </location>
</feature>
<dbReference type="GO" id="GO:0005829">
    <property type="term" value="C:cytosol"/>
    <property type="evidence" value="ECO:0007669"/>
    <property type="project" value="TreeGrafter"/>
</dbReference>
<dbReference type="PANTHER" id="PTHR47396:SF1">
    <property type="entry name" value="ATP-DEPENDENT HELICASE IRC3-RELATED"/>
    <property type="match status" value="1"/>
</dbReference>
<proteinExistence type="predicted"/>
<gene>
    <name evidence="2" type="ORF">PN36_01105</name>
</gene>
<keyword evidence="2" id="KW-0378">Hydrolase</keyword>
<reference evidence="2 3" key="1">
    <citation type="journal article" date="2016" name="Front. Microbiol.">
        <title>Single-Cell (Meta-)Genomics of a Dimorphic Candidatus Thiomargarita nelsonii Reveals Genomic Plasticity.</title>
        <authorList>
            <person name="Flood B.E."/>
            <person name="Fliss P."/>
            <person name="Jones D.S."/>
            <person name="Dick G.J."/>
            <person name="Jain S."/>
            <person name="Kaster A.K."/>
            <person name="Winkel M."/>
            <person name="Mussmann M."/>
            <person name="Bailey J."/>
        </authorList>
    </citation>
    <scope>NUCLEOTIDE SEQUENCE [LARGE SCALE GENOMIC DNA]</scope>
    <source>
        <strain evidence="2">Hydrate Ridge</strain>
    </source>
</reference>
<dbReference type="Proteomes" id="UP000030428">
    <property type="component" value="Unassembled WGS sequence"/>
</dbReference>
<comment type="caution">
    <text evidence="2">The sequence shown here is derived from an EMBL/GenBank/DDBJ whole genome shotgun (WGS) entry which is preliminary data.</text>
</comment>
<dbReference type="Pfam" id="PF04851">
    <property type="entry name" value="ResIII"/>
    <property type="match status" value="1"/>
</dbReference>
<accession>A0A4E0R628</accession>
<dbReference type="InterPro" id="IPR027417">
    <property type="entry name" value="P-loop_NTPase"/>
</dbReference>
<evidence type="ECO:0000313" key="2">
    <source>
        <dbReference type="EMBL" id="TGO03712.1"/>
    </source>
</evidence>
<dbReference type="GO" id="GO:0005524">
    <property type="term" value="F:ATP binding"/>
    <property type="evidence" value="ECO:0007669"/>
    <property type="project" value="InterPro"/>
</dbReference>
<keyword evidence="3" id="KW-1185">Reference proteome</keyword>
<name>A0A4E0R628_9GAMM</name>
<dbReference type="GO" id="GO:0003677">
    <property type="term" value="F:DNA binding"/>
    <property type="evidence" value="ECO:0007669"/>
    <property type="project" value="InterPro"/>
</dbReference>
<dbReference type="InterPro" id="IPR050742">
    <property type="entry name" value="Helicase_Restrict-Modif_Enz"/>
</dbReference>
<dbReference type="GO" id="GO:0016787">
    <property type="term" value="F:hydrolase activity"/>
    <property type="evidence" value="ECO:0007669"/>
    <property type="project" value="InterPro"/>
</dbReference>
<dbReference type="AlphaFoldDB" id="A0A4E0R628"/>
<sequence length="960" mass="109258">MNINNLILAKNLTKLTNQASEGLETGKAPILEQVTPTTAKLLKWWFQTDFCDNRAFNFHAGQRQAILNTIYAHEVLGAKTLQALYVQVAPDELLADKDLLNELSQPKHAHPKYCLKMATGTGKTWVLQTLLIWQALNKQALPDDERFTRHFLIVAPGLIVYERLLDAFRGKGSHFASSDIAHYHSLFVPDTYREQIDHFVQTNVCTKDEIGSKVTGNGMIAITNWHLLVDDEQNDITPCSPDPKHVVKSLLPISPGKSAGNALEQLDRNYLRGAVLDYLADLSELMVFNDEAHHIHTSKKAGEISEVEWQKSLLTIAASKDNRFVQIDFSATPYNQVGTPKKARKVYFPHISVDFELKTAMRTGLVKSLVLDKRKEIGALPFKVKAERDADGKPILSEGQRVMLRAGLAKLTKLETDFAKIDPQRFPKMLVVCEDTYVTPCVVAFLQEEGLKEKEIMAIDSTRKGELKPSEWQAVREHLFDVDSHATPRVIVSVLMLREGFDVNNICVIVPLRTTGSIILLEQTIGRGLRLMWREPEYSDIKQENRHRINQGKEPQSLIDILSIVEHPAFQHFYDELMQEGLVATTSEESEEGSSTGDLITVGLREDYAKYDFAIPFILREADESLQQHDIDHKTLAPFDTLTLSQLNKMIGKGDVFTSQDVQSKTLFGDYRIDGGIMTATGYNDFVARLTNRLSAVLSAPITKSAKTYANKSHFPYLQINQAKLAGWIDNYIRHRLFNTHFIPLEDENWRVLLLDVVAQHIITTLARALLAAENTEMTAIAEVTHRYLSEVPKLTLRESASLPVNKCIYERLPYPTKSGGFEKSFIELANHDGHVEAFCKINEQKHYFVRLRYVKDDGLPAYYSPDFLVRTQSAIYLVETKAQAQMNHPNVQRKQRAAVAWCDRINELTLEQRQKRDWHYVLLGEDLFYEWRDKNARLDELLHFAKLRPLDEKKQAGLW</sequence>
<protein>
    <submittedName>
        <fullName evidence="2">Restriction endonuclease subunit R</fullName>
    </submittedName>
</protein>
<keyword evidence="2" id="KW-0540">Nuclease</keyword>
<dbReference type="PANTHER" id="PTHR47396">
    <property type="entry name" value="TYPE I RESTRICTION ENZYME ECOKI R PROTEIN"/>
    <property type="match status" value="1"/>
</dbReference>
<keyword evidence="2" id="KW-0255">Endonuclease</keyword>
<organism evidence="2 3">
    <name type="scientific">Candidatus Thiomargarita nelsonii</name>
    <dbReference type="NCBI Taxonomy" id="1003181"/>
    <lineage>
        <taxon>Bacteria</taxon>
        <taxon>Pseudomonadati</taxon>
        <taxon>Pseudomonadota</taxon>
        <taxon>Gammaproteobacteria</taxon>
        <taxon>Thiotrichales</taxon>
        <taxon>Thiotrichaceae</taxon>
        <taxon>Thiomargarita</taxon>
    </lineage>
</organism>